<evidence type="ECO:0000256" key="2">
    <source>
        <dbReference type="ARBA" id="ARBA00010231"/>
    </source>
</evidence>
<dbReference type="GO" id="GO:0008966">
    <property type="term" value="F:phosphoglucosamine mutase activity"/>
    <property type="evidence" value="ECO:0007669"/>
    <property type="project" value="TreeGrafter"/>
</dbReference>
<keyword evidence="5" id="KW-0460">Magnesium</keyword>
<accession>A0A1V1P4J8</accession>
<dbReference type="PRINTS" id="PR00509">
    <property type="entry name" value="PGMPMM"/>
</dbReference>
<dbReference type="GO" id="GO:0000287">
    <property type="term" value="F:magnesium ion binding"/>
    <property type="evidence" value="ECO:0007669"/>
    <property type="project" value="InterPro"/>
</dbReference>
<protein>
    <submittedName>
        <fullName evidence="8">Phosphoglucosamine mutase</fullName>
    </submittedName>
</protein>
<dbReference type="PANTHER" id="PTHR42946">
    <property type="entry name" value="PHOSPHOHEXOSE MUTASE"/>
    <property type="match status" value="1"/>
</dbReference>
<organism evidence="8 9">
    <name type="scientific">Candidatus Magnetoglobus multicellularis str. Araruama</name>
    <dbReference type="NCBI Taxonomy" id="890399"/>
    <lineage>
        <taxon>Bacteria</taxon>
        <taxon>Pseudomonadati</taxon>
        <taxon>Thermodesulfobacteriota</taxon>
        <taxon>Desulfobacteria</taxon>
        <taxon>Desulfobacterales</taxon>
        <taxon>Desulfobacteraceae</taxon>
        <taxon>Candidatus Magnetoglobus</taxon>
    </lineage>
</organism>
<evidence type="ECO:0000256" key="3">
    <source>
        <dbReference type="ARBA" id="ARBA00022553"/>
    </source>
</evidence>
<comment type="caution">
    <text evidence="8">The sequence shown here is derived from an EMBL/GenBank/DDBJ whole genome shotgun (WGS) entry which is preliminary data.</text>
</comment>
<dbReference type="AlphaFoldDB" id="A0A1V1P4J8"/>
<evidence type="ECO:0000256" key="6">
    <source>
        <dbReference type="ARBA" id="ARBA00023235"/>
    </source>
</evidence>
<dbReference type="EMBL" id="ATBP01000571">
    <property type="protein sequence ID" value="ETR69741.1"/>
    <property type="molecule type" value="Genomic_DNA"/>
</dbReference>
<dbReference type="PROSITE" id="PS00710">
    <property type="entry name" value="PGM_PMM"/>
    <property type="match status" value="1"/>
</dbReference>
<dbReference type="PANTHER" id="PTHR42946:SF1">
    <property type="entry name" value="PHOSPHOGLUCOMUTASE (ALPHA-D-GLUCOSE-1,6-BISPHOSPHATE-DEPENDENT)"/>
    <property type="match status" value="1"/>
</dbReference>
<dbReference type="GO" id="GO:0006048">
    <property type="term" value="P:UDP-N-acetylglucosamine biosynthetic process"/>
    <property type="evidence" value="ECO:0007669"/>
    <property type="project" value="TreeGrafter"/>
</dbReference>
<dbReference type="InterPro" id="IPR016066">
    <property type="entry name" value="A-D-PHexomutase_CS"/>
</dbReference>
<comment type="similarity">
    <text evidence="2">Belongs to the phosphohexose mutase family.</text>
</comment>
<evidence type="ECO:0000256" key="4">
    <source>
        <dbReference type="ARBA" id="ARBA00022723"/>
    </source>
</evidence>
<evidence type="ECO:0000259" key="7">
    <source>
        <dbReference type="Pfam" id="PF02878"/>
    </source>
</evidence>
<dbReference type="GO" id="GO:0005975">
    <property type="term" value="P:carbohydrate metabolic process"/>
    <property type="evidence" value="ECO:0007669"/>
    <property type="project" value="InterPro"/>
</dbReference>
<evidence type="ECO:0000256" key="1">
    <source>
        <dbReference type="ARBA" id="ARBA00001946"/>
    </source>
</evidence>
<evidence type="ECO:0000313" key="8">
    <source>
        <dbReference type="EMBL" id="ETR69741.1"/>
    </source>
</evidence>
<dbReference type="SUPFAM" id="SSF53738">
    <property type="entry name" value="Phosphoglucomutase, first 3 domains"/>
    <property type="match status" value="2"/>
</dbReference>
<keyword evidence="6" id="KW-0413">Isomerase</keyword>
<comment type="cofactor">
    <cofactor evidence="1">
        <name>Mg(2+)</name>
        <dbReference type="ChEBI" id="CHEBI:18420"/>
    </cofactor>
</comment>
<evidence type="ECO:0000313" key="9">
    <source>
        <dbReference type="Proteomes" id="UP000189670"/>
    </source>
</evidence>
<evidence type="ECO:0000256" key="5">
    <source>
        <dbReference type="ARBA" id="ARBA00022842"/>
    </source>
</evidence>
<gene>
    <name evidence="8" type="ORF">OMM_03729</name>
</gene>
<proteinExistence type="inferred from homology"/>
<dbReference type="InterPro" id="IPR005841">
    <property type="entry name" value="Alpha-D-phosphohexomutase_SF"/>
</dbReference>
<reference evidence="9" key="1">
    <citation type="submission" date="2012-11" db="EMBL/GenBank/DDBJ databases">
        <authorList>
            <person name="Lucero-Rivera Y.E."/>
            <person name="Tovar-Ramirez D."/>
        </authorList>
    </citation>
    <scope>NUCLEOTIDE SEQUENCE [LARGE SCALE GENOMIC DNA]</scope>
    <source>
        <strain evidence="9">Araruama</strain>
    </source>
</reference>
<dbReference type="InterPro" id="IPR016055">
    <property type="entry name" value="A-D-PHexomutase_a/b/a-I/II/III"/>
</dbReference>
<name>A0A1V1P4J8_9BACT</name>
<dbReference type="Gene3D" id="3.40.120.10">
    <property type="entry name" value="Alpha-D-Glucose-1,6-Bisphosphate, subunit A, domain 3"/>
    <property type="match status" value="2"/>
</dbReference>
<dbReference type="GO" id="GO:0009252">
    <property type="term" value="P:peptidoglycan biosynthetic process"/>
    <property type="evidence" value="ECO:0007669"/>
    <property type="project" value="TreeGrafter"/>
</dbReference>
<dbReference type="Pfam" id="PF02878">
    <property type="entry name" value="PGM_PMM_I"/>
    <property type="match status" value="1"/>
</dbReference>
<dbReference type="InterPro" id="IPR050060">
    <property type="entry name" value="Phosphoglucosamine_mutase"/>
</dbReference>
<dbReference type="GO" id="GO:0004615">
    <property type="term" value="F:phosphomannomutase activity"/>
    <property type="evidence" value="ECO:0007669"/>
    <property type="project" value="TreeGrafter"/>
</dbReference>
<dbReference type="InterPro" id="IPR005844">
    <property type="entry name" value="A-D-PHexomutase_a/b/a-I"/>
</dbReference>
<dbReference type="GO" id="GO:0005829">
    <property type="term" value="C:cytosol"/>
    <property type="evidence" value="ECO:0007669"/>
    <property type="project" value="TreeGrafter"/>
</dbReference>
<keyword evidence="4" id="KW-0479">Metal-binding</keyword>
<feature type="domain" description="Alpha-D-phosphohexomutase alpha/beta/alpha" evidence="7">
    <location>
        <begin position="3"/>
        <end position="135"/>
    </location>
</feature>
<keyword evidence="3" id="KW-0597">Phosphoprotein</keyword>
<sequence length="255" mass="27679">MKKLFGTDGIRGKANKFPMTVDIAQALGLSACAILSDKKEVRKKIVIGKDTRTSGDMIEAALSSGICAAGFDVILTGILPTPAVACLTRVLKADAGFMISASHNPPQDNGIKLFSSDGYKLPDHLESEIESLILAKFWENDTLNNFGRIHRNDDAHHVYTEHVKKSIPHQSLPFSMVIDCANGAASTVAQSVFESFSDSVTMIHDQIDGTLINNNCGAMATQSLQKTVLEKKRILESHLMVMRIGSFCATIMENP</sequence>
<dbReference type="Proteomes" id="UP000189670">
    <property type="component" value="Unassembled WGS sequence"/>
</dbReference>
<dbReference type="FunFam" id="3.40.120.10:FF:000001">
    <property type="entry name" value="Phosphoglucosamine mutase"/>
    <property type="match status" value="1"/>
</dbReference>